<dbReference type="SUPFAM" id="SSF48371">
    <property type="entry name" value="ARM repeat"/>
    <property type="match status" value="1"/>
</dbReference>
<evidence type="ECO:0000313" key="4">
    <source>
        <dbReference type="Proteomes" id="UP000215433"/>
    </source>
</evidence>
<evidence type="ECO:0000256" key="1">
    <source>
        <dbReference type="SAM" id="Phobius"/>
    </source>
</evidence>
<keyword evidence="1" id="KW-0812">Transmembrane</keyword>
<keyword evidence="4" id="KW-1185">Reference proteome</keyword>
<feature type="transmembrane region" description="Helical" evidence="1">
    <location>
        <begin position="642"/>
        <end position="664"/>
    </location>
</feature>
<dbReference type="Pfam" id="PF20155">
    <property type="entry name" value="TMP_3"/>
    <property type="match status" value="1"/>
</dbReference>
<dbReference type="EMBL" id="NEWD01000002">
    <property type="protein sequence ID" value="OXN01660.1"/>
    <property type="molecule type" value="Genomic_DNA"/>
</dbReference>
<feature type="transmembrane region" description="Helical" evidence="1">
    <location>
        <begin position="423"/>
        <end position="444"/>
    </location>
</feature>
<keyword evidence="1" id="KW-1133">Transmembrane helix</keyword>
<name>A0A229W1U5_9BIFI</name>
<comment type="caution">
    <text evidence="3">The sequence shown here is derived from an EMBL/GenBank/DDBJ whole genome shotgun (WGS) entry which is preliminary data.</text>
</comment>
<accession>A0A229W1U5</accession>
<feature type="transmembrane region" description="Helical" evidence="1">
    <location>
        <begin position="762"/>
        <end position="788"/>
    </location>
</feature>
<evidence type="ECO:0000313" key="3">
    <source>
        <dbReference type="EMBL" id="OXN01660.1"/>
    </source>
</evidence>
<feature type="domain" description="Tape measure protein N-terminal" evidence="2">
    <location>
        <begin position="76"/>
        <end position="250"/>
    </location>
</feature>
<feature type="transmembrane region" description="Helical" evidence="1">
    <location>
        <begin position="706"/>
        <end position="727"/>
    </location>
</feature>
<gene>
    <name evidence="3" type="ORF">Tam10B_0102</name>
</gene>
<dbReference type="RefSeq" id="WP_198947485.1">
    <property type="nucleotide sequence ID" value="NZ_NEWD01000002.1"/>
</dbReference>
<sequence length="1063" mass="107488">MAKDLGTYYILVQPSTKGLGKAIEGSLDDATSSGVQKSSRTILSRVGGAFTKVGKIGVGAVAGVATGLVGLAAKGGFDRALNIENAQAKLKGLGHDSESVSEIMNNALASVKGTAFGLGDAATVAASLSASGVKSGKQLTDVLKTVADTAQISGRELTDVGTIFGSVAARGKLQGDDMLQLMSSGIPVLQMLANHLGTTSEAVSDMVSAGEIDFQTFADAMQEGLGGAAQSAGTTFTGALANVKAALSRLGETAATPVLNGLRDLFNQLIPVIDQFAATAEPALKAFGDILGTTLAQAVPTANSLLQQLQGTLQWYEEHGAPISAALMAIAAGFLAVKGYQTLNGGLTALTRTMDAVASGAQSAGRALLLMQDLGGPAAALRTYAGSLTLVANAQKALSSGQAMFTAIKGAATGFGAALSGTIGVMGMVGIGVAAVVAAMALFFTQTETGRAAWQSFMQFLQPLWQQVQAAWQAALPVLQSLMQSIGNTISNVVSTVGPVLSSLASSIGPLLSSIASGMADRFQTIVGVVGSVLQQIGPTLGQIGGQMADAFATLAQASMPVLESLAGLLSTILQPIIAQLPALSDAFAQLGQAFAQAGADLAPVMADMMTQIGDALAQLSPVIAELVTAFAQLGPALLTPLIALASTLMSALAPVITMVAGLAAQILPVIMQLATTLVSALVPVITTIISLAAQILPVIAQILPVIAQLVSMLVGTLVPVVVQLAATLVSALVPVITLIVSAIAAFLPVVATLVTTLVSLLIPVITAIVNVITAMVPVITAVVSAIIGVVTPVITTIIGVIQSVVTVLTGVITFLTGVFTGNWSQAWDGIKQVFSGVWQAIKSILSGAWNTVQALIRGGLTVITSLWNAAWNGLSGAFSAIWNGIKTAASSGVNAVVSVITGIKDKITGAFANAGSWLVNAGSNIVNGLVDGIKGAVSKVVEAAKSVADSAINAAKNALGIHSPSRVFRDQIGLMIGAGMGQGVSMSRGLVERSLDEMTAKLQSGIEPLVVPVTALATTGGNGTTSVVQNFTTKVVRADSDLHVAASIIHRNAAREARLMLA</sequence>
<organism evidence="3 4">
    <name type="scientific">Bifidobacterium vansinderenii</name>
    <dbReference type="NCBI Taxonomy" id="1984871"/>
    <lineage>
        <taxon>Bacteria</taxon>
        <taxon>Bacillati</taxon>
        <taxon>Actinomycetota</taxon>
        <taxon>Actinomycetes</taxon>
        <taxon>Bifidobacteriales</taxon>
        <taxon>Bifidobacteriaceae</taxon>
        <taxon>Bifidobacterium</taxon>
    </lineage>
</organism>
<dbReference type="Gene3D" id="1.20.120.20">
    <property type="entry name" value="Apolipoprotein"/>
    <property type="match status" value="1"/>
</dbReference>
<evidence type="ECO:0000259" key="2">
    <source>
        <dbReference type="Pfam" id="PF20155"/>
    </source>
</evidence>
<reference evidence="3 4" key="1">
    <citation type="submission" date="2017-05" db="EMBL/GenBank/DDBJ databases">
        <title>Bifidobacterium vansinderenii sp. nov.</title>
        <authorList>
            <person name="Lugli G.A."/>
            <person name="Duranti S."/>
            <person name="Mangifesta M."/>
        </authorList>
    </citation>
    <scope>NUCLEOTIDE SEQUENCE [LARGE SCALE GENOMIC DNA]</scope>
    <source>
        <strain evidence="3 4">Tam10B</strain>
    </source>
</reference>
<dbReference type="NCBIfam" id="TIGR02675">
    <property type="entry name" value="tape_meas_nterm"/>
    <property type="match status" value="1"/>
</dbReference>
<feature type="transmembrane region" description="Helical" evidence="1">
    <location>
        <begin position="733"/>
        <end position="755"/>
    </location>
</feature>
<feature type="transmembrane region" description="Helical" evidence="1">
    <location>
        <begin position="794"/>
        <end position="816"/>
    </location>
</feature>
<dbReference type="AlphaFoldDB" id="A0A229W1U5"/>
<keyword evidence="1" id="KW-0472">Membrane</keyword>
<proteinExistence type="predicted"/>
<dbReference type="PANTHER" id="PTHR37813:SF1">
    <property type="entry name" value="FELS-2 PROPHAGE PROTEIN"/>
    <property type="match status" value="1"/>
</dbReference>
<dbReference type="Proteomes" id="UP000215433">
    <property type="component" value="Unassembled WGS sequence"/>
</dbReference>
<dbReference type="InterPro" id="IPR016024">
    <property type="entry name" value="ARM-type_fold"/>
</dbReference>
<feature type="transmembrane region" description="Helical" evidence="1">
    <location>
        <begin position="670"/>
        <end position="694"/>
    </location>
</feature>
<dbReference type="PANTHER" id="PTHR37813">
    <property type="entry name" value="FELS-2 PROPHAGE PROTEIN"/>
    <property type="match status" value="1"/>
</dbReference>
<protein>
    <submittedName>
        <fullName evidence="3">Tape measure domain-containing protein</fullName>
    </submittedName>
</protein>
<dbReference type="InterPro" id="IPR013491">
    <property type="entry name" value="Tape_meas_N"/>
</dbReference>